<dbReference type="Pfam" id="PF20703">
    <property type="entry name" value="nSTAND1"/>
    <property type="match status" value="1"/>
</dbReference>
<dbReference type="AlphaFoldDB" id="A0A167XNK1"/>
<keyword evidence="3" id="KW-1185">Reference proteome</keyword>
<name>A0A167XNK1_9AGAM</name>
<dbReference type="OrthoDB" id="3254135at2759"/>
<dbReference type="EMBL" id="KV417752">
    <property type="protein sequence ID" value="KZP07404.1"/>
    <property type="molecule type" value="Genomic_DNA"/>
</dbReference>
<dbReference type="InterPro" id="IPR019734">
    <property type="entry name" value="TPR_rpt"/>
</dbReference>
<dbReference type="InterPro" id="IPR049052">
    <property type="entry name" value="nSTAND1"/>
</dbReference>
<organism evidence="2 3">
    <name type="scientific">Athelia psychrophila</name>
    <dbReference type="NCBI Taxonomy" id="1759441"/>
    <lineage>
        <taxon>Eukaryota</taxon>
        <taxon>Fungi</taxon>
        <taxon>Dikarya</taxon>
        <taxon>Basidiomycota</taxon>
        <taxon>Agaricomycotina</taxon>
        <taxon>Agaricomycetes</taxon>
        <taxon>Agaricomycetidae</taxon>
        <taxon>Atheliales</taxon>
        <taxon>Atheliaceae</taxon>
        <taxon>Athelia</taxon>
    </lineage>
</organism>
<dbReference type="SMART" id="SM00028">
    <property type="entry name" value="TPR"/>
    <property type="match status" value="6"/>
</dbReference>
<feature type="non-terminal residue" evidence="2">
    <location>
        <position position="1"/>
    </location>
</feature>
<dbReference type="SUPFAM" id="SSF52540">
    <property type="entry name" value="P-loop containing nucleoside triphosphate hydrolases"/>
    <property type="match status" value="1"/>
</dbReference>
<dbReference type="InterPro" id="IPR027417">
    <property type="entry name" value="P-loop_NTPase"/>
</dbReference>
<feature type="domain" description="Novel STAND NTPase 1" evidence="1">
    <location>
        <begin position="5"/>
        <end position="147"/>
    </location>
</feature>
<gene>
    <name evidence="2" type="ORF">FIBSPDRAFT_998285</name>
</gene>
<proteinExistence type="predicted"/>
<evidence type="ECO:0000313" key="2">
    <source>
        <dbReference type="EMBL" id="KZP07404.1"/>
    </source>
</evidence>
<sequence length="726" mass="79655">PSPPDIWFGRDQIVSTLAEIITVNENPRLAILGAGGMGKTSAALHVIHHAAVVARYKDRIFFVACDAATSADLLASRILQVIGVSVGAGENLLTALHLALKCAPPTLLLLDNFESLWEAEKDHTATRDLLQKIADSPSSTLIITMRATTPPPGIRWTCFESLPPLPASSAKDVFLAINATFCDGSDDGDEVLDELLKELDYVPLAIHLLAHVSAGLSPRLVLKQWQKQRTRMLSLDSYTTDKLESVNVSISLSMESLDVGRNSDAIQLLGMLCLLPDGLLRWQDRLDVIEKTFETASASLFLLQKFALVYTAGAKLGVLSPIRHFILQHHHPDSQHVQCIQNIIWELIYTHAMVNFGPKFHGAVEALNPEMGNISSLIDHAISDRLGAAHCSRRLGDILRIQSNYSEATAILTDARAQFVEIGDRVGAAQCLQSLGDIFQMQSNHFAATVRLTDARAQFIEIGNRLAAAQCLQSLGNILRMQSQYSEAIAKLTDAQAQFIEIGDRVGGAQCLQSLADIFRMQSDHSKATAILTDARAQFIEIGDRVGVAQCSQVLGDIFQMQSNYSEAIAILTDARGQFIEIGNRLAAAQCSRSLGYIFQMQSKYSEAIVTLTDARAQFVEIEDRVAATQCLQSLGEILGMQSRFSEATNILTDARAKFIEIEHHLGYTKCSASMGAILLKQRNYTDAESLLTQAREQFIDIGIDDWTAYCSELLEQCVRARDDTL</sequence>
<accession>A0A167XNK1</accession>
<dbReference type="InterPro" id="IPR011990">
    <property type="entry name" value="TPR-like_helical_dom_sf"/>
</dbReference>
<dbReference type="PANTHER" id="PTHR47691">
    <property type="entry name" value="REGULATOR-RELATED"/>
    <property type="match status" value="1"/>
</dbReference>
<dbReference type="Pfam" id="PF13424">
    <property type="entry name" value="TPR_12"/>
    <property type="match status" value="1"/>
</dbReference>
<dbReference type="Gene3D" id="1.25.40.10">
    <property type="entry name" value="Tetratricopeptide repeat domain"/>
    <property type="match status" value="2"/>
</dbReference>
<dbReference type="Gene3D" id="3.40.50.300">
    <property type="entry name" value="P-loop containing nucleotide triphosphate hydrolases"/>
    <property type="match status" value="1"/>
</dbReference>
<dbReference type="Proteomes" id="UP000076532">
    <property type="component" value="Unassembled WGS sequence"/>
</dbReference>
<evidence type="ECO:0000259" key="1">
    <source>
        <dbReference type="Pfam" id="PF20703"/>
    </source>
</evidence>
<dbReference type="PANTHER" id="PTHR47691:SF3">
    <property type="entry name" value="HTH-TYPE TRANSCRIPTIONAL REGULATOR RV0890C-RELATED"/>
    <property type="match status" value="1"/>
</dbReference>
<reference evidence="2 3" key="1">
    <citation type="journal article" date="2016" name="Mol. Biol. Evol.">
        <title>Comparative Genomics of Early-Diverging Mushroom-Forming Fungi Provides Insights into the Origins of Lignocellulose Decay Capabilities.</title>
        <authorList>
            <person name="Nagy L.G."/>
            <person name="Riley R."/>
            <person name="Tritt A."/>
            <person name="Adam C."/>
            <person name="Daum C."/>
            <person name="Floudas D."/>
            <person name="Sun H."/>
            <person name="Yadav J.S."/>
            <person name="Pangilinan J."/>
            <person name="Larsson K.H."/>
            <person name="Matsuura K."/>
            <person name="Barry K."/>
            <person name="Labutti K."/>
            <person name="Kuo R."/>
            <person name="Ohm R.A."/>
            <person name="Bhattacharya S.S."/>
            <person name="Shirouzu T."/>
            <person name="Yoshinaga Y."/>
            <person name="Martin F.M."/>
            <person name="Grigoriev I.V."/>
            <person name="Hibbett D.S."/>
        </authorList>
    </citation>
    <scope>NUCLEOTIDE SEQUENCE [LARGE SCALE GENOMIC DNA]</scope>
    <source>
        <strain evidence="2 3">CBS 109695</strain>
    </source>
</reference>
<evidence type="ECO:0000313" key="3">
    <source>
        <dbReference type="Proteomes" id="UP000076532"/>
    </source>
</evidence>
<dbReference type="SUPFAM" id="SSF48452">
    <property type="entry name" value="TPR-like"/>
    <property type="match status" value="2"/>
</dbReference>
<dbReference type="STRING" id="436010.A0A167XNK1"/>
<protein>
    <submittedName>
        <fullName evidence="2">TPR-like protein</fullName>
    </submittedName>
</protein>